<comment type="caution">
    <text evidence="1">The sequence shown here is derived from an EMBL/GenBank/DDBJ whole genome shotgun (WGS) entry which is preliminary data.</text>
</comment>
<dbReference type="EMBL" id="JYDH01000109">
    <property type="protein sequence ID" value="KRY31902.1"/>
    <property type="molecule type" value="Genomic_DNA"/>
</dbReference>
<proteinExistence type="predicted"/>
<keyword evidence="2" id="KW-1185">Reference proteome</keyword>
<organism evidence="1 2">
    <name type="scientific">Trichinella spiralis</name>
    <name type="common">Trichina worm</name>
    <dbReference type="NCBI Taxonomy" id="6334"/>
    <lineage>
        <taxon>Eukaryota</taxon>
        <taxon>Metazoa</taxon>
        <taxon>Ecdysozoa</taxon>
        <taxon>Nematoda</taxon>
        <taxon>Enoplea</taxon>
        <taxon>Dorylaimia</taxon>
        <taxon>Trichinellida</taxon>
        <taxon>Trichinellidae</taxon>
        <taxon>Trichinella</taxon>
    </lineage>
</organism>
<gene>
    <name evidence="1" type="ORF">T01_10552</name>
</gene>
<evidence type="ECO:0000313" key="1">
    <source>
        <dbReference type="EMBL" id="KRY31902.1"/>
    </source>
</evidence>
<protein>
    <submittedName>
        <fullName evidence="1">Uncharacterized protein</fullName>
    </submittedName>
</protein>
<dbReference type="InParanoid" id="A0A0V1B4E4"/>
<sequence>MGNKENINNAIIFQRLMQHAVYSNFQLIFPEIYTVTWHAVLVDIKRKSSYSASHTTHVTVDEKLQHHFTFAKF</sequence>
<evidence type="ECO:0000313" key="2">
    <source>
        <dbReference type="Proteomes" id="UP000054776"/>
    </source>
</evidence>
<name>A0A0V1B4E4_TRISP</name>
<reference evidence="1 2" key="1">
    <citation type="submission" date="2015-01" db="EMBL/GenBank/DDBJ databases">
        <title>Evolution of Trichinella species and genotypes.</title>
        <authorList>
            <person name="Korhonen P.K."/>
            <person name="Edoardo P."/>
            <person name="Giuseppe L.R."/>
            <person name="Gasser R.B."/>
        </authorList>
    </citation>
    <scope>NUCLEOTIDE SEQUENCE [LARGE SCALE GENOMIC DNA]</scope>
    <source>
        <strain evidence="1">ISS3</strain>
    </source>
</reference>
<dbReference type="Proteomes" id="UP000054776">
    <property type="component" value="Unassembled WGS sequence"/>
</dbReference>
<accession>A0A0V1B4E4</accession>
<dbReference type="AlphaFoldDB" id="A0A0V1B4E4"/>